<dbReference type="FunCoup" id="A0A0L0H662">
    <property type="interactions" value="636"/>
</dbReference>
<dbReference type="EMBL" id="KQ257466">
    <property type="protein sequence ID" value="KNC96995.1"/>
    <property type="molecule type" value="Genomic_DNA"/>
</dbReference>
<feature type="region of interest" description="Disordered" evidence="1">
    <location>
        <begin position="233"/>
        <end position="271"/>
    </location>
</feature>
<dbReference type="OMA" id="GLADQMM"/>
<organism evidence="2 3">
    <name type="scientific">Spizellomyces punctatus (strain DAOM BR117)</name>
    <dbReference type="NCBI Taxonomy" id="645134"/>
    <lineage>
        <taxon>Eukaryota</taxon>
        <taxon>Fungi</taxon>
        <taxon>Fungi incertae sedis</taxon>
        <taxon>Chytridiomycota</taxon>
        <taxon>Chytridiomycota incertae sedis</taxon>
        <taxon>Chytridiomycetes</taxon>
        <taxon>Spizellomycetales</taxon>
        <taxon>Spizellomycetaceae</taxon>
        <taxon>Spizellomyces</taxon>
    </lineage>
</organism>
<feature type="compositionally biased region" description="Basic residues" evidence="1">
    <location>
        <begin position="240"/>
        <end position="250"/>
    </location>
</feature>
<dbReference type="PANTHER" id="PTHR13138">
    <property type="entry name" value="PROTEIN LIN1"/>
    <property type="match status" value="1"/>
</dbReference>
<dbReference type="InterPro" id="IPR039905">
    <property type="entry name" value="CD2BP2/Lin1"/>
</dbReference>
<dbReference type="AlphaFoldDB" id="A0A0L0H662"/>
<dbReference type="GeneID" id="27691001"/>
<name>A0A0L0H662_SPIPD</name>
<sequence length="319" mass="35830">MSSSNNVKKRKPEQNDLGADSGKQGKIKKRVRIGDADIVGTASGEYAEVDDSEDLETAKTRRGAVKLDGYGSESESEDDDEGLAGANGGDDDMFGDSFPTGEDAKKKKGEVTYMRSDEIEGQEWVADRDDYNESGIKITPFNMEEEMEEGGFDEAGHYIQKKDEHRMHDRWLQGVTKEEIEKAKAAHDRQQDRMKAQKDAEDNEMASDNPDHIWLKVLSLIQPGESIPRALRRLAGNKPKVPRNKWKKNKKSTDEATTPVEEDPQAEERKKDLDHLTTYANQLLTVGALDAYDLTYEQVVRKLRSADLLADDWQPGDPL</sequence>
<dbReference type="InParanoid" id="A0A0L0H662"/>
<dbReference type="Proteomes" id="UP000053201">
    <property type="component" value="Unassembled WGS sequence"/>
</dbReference>
<dbReference type="PANTHER" id="PTHR13138:SF3">
    <property type="entry name" value="CD2 ANTIGEN CYTOPLASMIC TAIL-BINDING PROTEIN 2"/>
    <property type="match status" value="1"/>
</dbReference>
<dbReference type="OrthoDB" id="331341at2759"/>
<protein>
    <recommendedName>
        <fullName evidence="4">GYF domain-containing protein</fullName>
    </recommendedName>
</protein>
<keyword evidence="3" id="KW-1185">Reference proteome</keyword>
<reference evidence="2 3" key="1">
    <citation type="submission" date="2009-08" db="EMBL/GenBank/DDBJ databases">
        <title>The Genome Sequence of Spizellomyces punctatus strain DAOM BR117.</title>
        <authorList>
            <consortium name="The Broad Institute Genome Sequencing Platform"/>
            <person name="Russ C."/>
            <person name="Cuomo C."/>
            <person name="Shea T."/>
            <person name="Young S.K."/>
            <person name="Zeng Q."/>
            <person name="Koehrsen M."/>
            <person name="Haas B."/>
            <person name="Borodovsky M."/>
            <person name="Guigo R."/>
            <person name="Alvarado L."/>
            <person name="Berlin A."/>
            <person name="Bochicchio J."/>
            <person name="Borenstein D."/>
            <person name="Chapman S."/>
            <person name="Chen Z."/>
            <person name="Engels R."/>
            <person name="Freedman E."/>
            <person name="Gellesch M."/>
            <person name="Goldberg J."/>
            <person name="Griggs A."/>
            <person name="Gujja S."/>
            <person name="Heiman D."/>
            <person name="Hepburn T."/>
            <person name="Howarth C."/>
            <person name="Jen D."/>
            <person name="Larson L."/>
            <person name="Lewis B."/>
            <person name="Mehta T."/>
            <person name="Park D."/>
            <person name="Pearson M."/>
            <person name="Roberts A."/>
            <person name="Saif S."/>
            <person name="Shenoy N."/>
            <person name="Sisk P."/>
            <person name="Stolte C."/>
            <person name="Sykes S."/>
            <person name="Thomson T."/>
            <person name="Walk T."/>
            <person name="White J."/>
            <person name="Yandava C."/>
            <person name="Burger G."/>
            <person name="Gray M.W."/>
            <person name="Holland P.W.H."/>
            <person name="King N."/>
            <person name="Lang F.B.F."/>
            <person name="Roger A.J."/>
            <person name="Ruiz-Trillo I."/>
            <person name="Lander E."/>
            <person name="Nusbaum C."/>
        </authorList>
    </citation>
    <scope>NUCLEOTIDE SEQUENCE [LARGE SCALE GENOMIC DNA]</scope>
    <source>
        <strain evidence="2 3">DAOM BR117</strain>
    </source>
</reference>
<evidence type="ECO:0008006" key="4">
    <source>
        <dbReference type="Google" id="ProtNLM"/>
    </source>
</evidence>
<gene>
    <name evidence="2" type="ORF">SPPG_07812</name>
</gene>
<proteinExistence type="predicted"/>
<dbReference type="eggNOG" id="KOG2950">
    <property type="taxonomic scope" value="Eukaryota"/>
</dbReference>
<dbReference type="STRING" id="645134.A0A0L0H662"/>
<evidence type="ECO:0000313" key="3">
    <source>
        <dbReference type="Proteomes" id="UP000053201"/>
    </source>
</evidence>
<feature type="region of interest" description="Disordered" evidence="1">
    <location>
        <begin position="1"/>
        <end position="114"/>
    </location>
</feature>
<accession>A0A0L0H662</accession>
<evidence type="ECO:0000256" key="1">
    <source>
        <dbReference type="SAM" id="MobiDB-lite"/>
    </source>
</evidence>
<dbReference type="VEuPathDB" id="FungiDB:SPPG_07812"/>
<feature type="region of interest" description="Disordered" evidence="1">
    <location>
        <begin position="180"/>
        <end position="208"/>
    </location>
</feature>
<dbReference type="RefSeq" id="XP_016605035.1">
    <property type="nucleotide sequence ID" value="XM_016755964.1"/>
</dbReference>
<evidence type="ECO:0000313" key="2">
    <source>
        <dbReference type="EMBL" id="KNC96995.1"/>
    </source>
</evidence>
<dbReference type="GO" id="GO:0005682">
    <property type="term" value="C:U5 snRNP"/>
    <property type="evidence" value="ECO:0007669"/>
    <property type="project" value="InterPro"/>
</dbReference>
<feature type="compositionally biased region" description="Basic and acidic residues" evidence="1">
    <location>
        <begin position="180"/>
        <end position="200"/>
    </location>
</feature>